<dbReference type="AlphaFoldDB" id="A0A078AWH9"/>
<organism evidence="1 2">
    <name type="scientific">Stylonychia lemnae</name>
    <name type="common">Ciliate</name>
    <dbReference type="NCBI Taxonomy" id="5949"/>
    <lineage>
        <taxon>Eukaryota</taxon>
        <taxon>Sar</taxon>
        <taxon>Alveolata</taxon>
        <taxon>Ciliophora</taxon>
        <taxon>Intramacronucleata</taxon>
        <taxon>Spirotrichea</taxon>
        <taxon>Stichotrichia</taxon>
        <taxon>Sporadotrichida</taxon>
        <taxon>Oxytrichidae</taxon>
        <taxon>Stylonychinae</taxon>
        <taxon>Stylonychia</taxon>
    </lineage>
</organism>
<sequence>MDQYKLIETELLNETQKKSSNSRGKLLVSTVVALAAAYVAVQTFSGPSDNQLHQRQTLWSNDKLTLSGWKTLYKLLYDDPIIKIGVTSRGRIYAVQNATSYQNVHWFNTTSNFWSSDYSYMKDIVDVQFDQSGIKYSLSSQNKLASSASGYQTLPGIKKFAVSIQVQRAS</sequence>
<dbReference type="InParanoid" id="A0A078AWH9"/>
<dbReference type="Proteomes" id="UP000039865">
    <property type="component" value="Unassembled WGS sequence"/>
</dbReference>
<dbReference type="EMBL" id="CCKQ01013896">
    <property type="protein sequence ID" value="CDW85607.1"/>
    <property type="molecule type" value="Genomic_DNA"/>
</dbReference>
<gene>
    <name evidence="1" type="primary">Contig6942.g7439</name>
    <name evidence="1" type="ORF">STYLEM_14689</name>
</gene>
<keyword evidence="2" id="KW-1185">Reference proteome</keyword>
<accession>A0A078AWH9</accession>
<name>A0A078AWH9_STYLE</name>
<protein>
    <submittedName>
        <fullName evidence="1">Uncharacterized protein</fullName>
    </submittedName>
</protein>
<reference evidence="1 2" key="1">
    <citation type="submission" date="2014-06" db="EMBL/GenBank/DDBJ databases">
        <authorList>
            <person name="Swart Estienne"/>
        </authorList>
    </citation>
    <scope>NUCLEOTIDE SEQUENCE [LARGE SCALE GENOMIC DNA]</scope>
    <source>
        <strain evidence="1 2">130c</strain>
    </source>
</reference>
<evidence type="ECO:0000313" key="1">
    <source>
        <dbReference type="EMBL" id="CDW85607.1"/>
    </source>
</evidence>
<proteinExistence type="predicted"/>
<evidence type="ECO:0000313" key="2">
    <source>
        <dbReference type="Proteomes" id="UP000039865"/>
    </source>
</evidence>